<dbReference type="SUPFAM" id="SSF50331">
    <property type="entry name" value="MOP-like"/>
    <property type="match status" value="1"/>
</dbReference>
<accession>A0AA87QCI8</accession>
<dbReference type="GO" id="GO:0016887">
    <property type="term" value="F:ATP hydrolysis activity"/>
    <property type="evidence" value="ECO:0007669"/>
    <property type="project" value="InterPro"/>
</dbReference>
<name>A0AA87QCI8_RHIRH</name>
<dbReference type="SUPFAM" id="SSF52540">
    <property type="entry name" value="P-loop containing nucleoside triphosphate hydrolases"/>
    <property type="match status" value="1"/>
</dbReference>
<dbReference type="InterPro" id="IPR017879">
    <property type="entry name" value="PotA_ATP-bd"/>
</dbReference>
<dbReference type="Gene3D" id="2.40.50.100">
    <property type="match status" value="1"/>
</dbReference>
<reference evidence="10 11" key="1">
    <citation type="submission" date="2014-05" db="EMBL/GenBank/DDBJ databases">
        <title>Whole genome shotgun sequence of Rhizobium rhizogenes NBRC 13257.</title>
        <authorList>
            <person name="Katano-Makiyama Y."/>
            <person name="Hosoyama A."/>
            <person name="Hashimoto M."/>
            <person name="Hosoyama Y."/>
            <person name="Noguchi M."/>
            <person name="Tsuchikane K."/>
            <person name="Kimura A."/>
            <person name="Ohji S."/>
            <person name="Ichikawa N."/>
            <person name="Yamazoe A."/>
            <person name="Fujita N."/>
        </authorList>
    </citation>
    <scope>NUCLEOTIDE SEQUENCE [LARGE SCALE GENOMIC DNA]</scope>
    <source>
        <strain evidence="10 11">NBRC 13257</strain>
    </source>
</reference>
<feature type="domain" description="ABC transporter" evidence="9">
    <location>
        <begin position="24"/>
        <end position="254"/>
    </location>
</feature>
<evidence type="ECO:0000256" key="5">
    <source>
        <dbReference type="ARBA" id="ARBA00022840"/>
    </source>
</evidence>
<dbReference type="CDD" id="cd03300">
    <property type="entry name" value="ABC_PotA_N"/>
    <property type="match status" value="1"/>
</dbReference>
<dbReference type="NCBIfam" id="TIGR01187">
    <property type="entry name" value="potA"/>
    <property type="match status" value="1"/>
</dbReference>
<dbReference type="InterPro" id="IPR005893">
    <property type="entry name" value="PotA-like"/>
</dbReference>
<evidence type="ECO:0000256" key="6">
    <source>
        <dbReference type="ARBA" id="ARBA00022967"/>
    </source>
</evidence>
<dbReference type="InterPro" id="IPR013611">
    <property type="entry name" value="Transp-assoc_OB_typ2"/>
</dbReference>
<keyword evidence="5 8" id="KW-0067">ATP-binding</keyword>
<evidence type="ECO:0000256" key="4">
    <source>
        <dbReference type="ARBA" id="ARBA00022741"/>
    </source>
</evidence>
<dbReference type="PANTHER" id="PTHR42781">
    <property type="entry name" value="SPERMIDINE/PUTRESCINE IMPORT ATP-BINDING PROTEIN POTA"/>
    <property type="match status" value="1"/>
</dbReference>
<dbReference type="PROSITE" id="PS00211">
    <property type="entry name" value="ABC_TRANSPORTER_1"/>
    <property type="match status" value="1"/>
</dbReference>
<dbReference type="GO" id="GO:0015594">
    <property type="term" value="F:ABC-type putrescine transporter activity"/>
    <property type="evidence" value="ECO:0007669"/>
    <property type="project" value="InterPro"/>
</dbReference>
<dbReference type="GO" id="GO:0005524">
    <property type="term" value="F:ATP binding"/>
    <property type="evidence" value="ECO:0007669"/>
    <property type="project" value="UniProtKB-KW"/>
</dbReference>
<comment type="similarity">
    <text evidence="8">Belongs to the ABC transporter superfamily. Spermidine/putrescine importer (TC 3.A.1.11.1) family.</text>
</comment>
<dbReference type="PROSITE" id="PS50893">
    <property type="entry name" value="ABC_TRANSPORTER_2"/>
    <property type="match status" value="1"/>
</dbReference>
<comment type="caution">
    <text evidence="10">The sequence shown here is derived from an EMBL/GenBank/DDBJ whole genome shotgun (WGS) entry which is preliminary data.</text>
</comment>
<dbReference type="InterPro" id="IPR017871">
    <property type="entry name" value="ABC_transporter-like_CS"/>
</dbReference>
<keyword evidence="3" id="KW-0997">Cell inner membrane</keyword>
<dbReference type="Pfam" id="PF08402">
    <property type="entry name" value="TOBE_2"/>
    <property type="match status" value="1"/>
</dbReference>
<dbReference type="FunFam" id="3.40.50.300:FF:000133">
    <property type="entry name" value="Spermidine/putrescine import ATP-binding protein PotA"/>
    <property type="match status" value="1"/>
</dbReference>
<dbReference type="InterPro" id="IPR050093">
    <property type="entry name" value="ABC_SmlMolc_Importer"/>
</dbReference>
<keyword evidence="6 8" id="KW-1278">Translocase</keyword>
<proteinExistence type="inferred from homology"/>
<evidence type="ECO:0000313" key="10">
    <source>
        <dbReference type="EMBL" id="GAJ94942.1"/>
    </source>
</evidence>
<dbReference type="InterPro" id="IPR008995">
    <property type="entry name" value="Mo/tungstate-bd_C_term_dom"/>
</dbReference>
<dbReference type="EC" id="7.6.2.11" evidence="8"/>
<sequence length="381" mass="42081">MMKSLGNIRRSFAPWTDPSAKPYISFKNVTKKFGDFVAVDNLSLDIYNREFFALLGASGCGKSTLLRMLAGFEQPTTGEIILDGQSLAGTPPYRRPVNMMFQSYALFPHMSVEKNIAFGLRQDGMPKAEIAERVAQMLKLVKLEQFAKRKPHQLSGGQRQRVALARSLAKRPKVLLLDEPLGALDKKLREETQFELMDLQQSLGLTFVVVTHDQEEAMTMADRIAVMSHGKVAQIATPAEIYEAPNSRFVADFIGDVNILEGNVTSVRSGIIEISIDPAIMLRIASSDTPVEGSRASLAIRPEKLRITPRPPANASVNAAEGEIWDIAYLGDMTVFHVKLKNGQVVKASSLNAVRAVEEPFAYDQNVWVSFDENAGVLLKD</sequence>
<evidence type="ECO:0000259" key="9">
    <source>
        <dbReference type="PROSITE" id="PS50893"/>
    </source>
</evidence>
<comment type="function">
    <text evidence="8">Part of the ABC transporter complex PotABCD involved in spermidine/putrescine import. Responsible for energy coupling to the transport system.</text>
</comment>
<dbReference type="PANTHER" id="PTHR42781:SF5">
    <property type="entry name" value="PUTRESCINE TRANSPORT ATP-BINDING PROTEIN POTG"/>
    <property type="match status" value="1"/>
</dbReference>
<organism evidence="10 11">
    <name type="scientific">Rhizobium rhizogenes NBRC 13257</name>
    <dbReference type="NCBI Taxonomy" id="1220581"/>
    <lineage>
        <taxon>Bacteria</taxon>
        <taxon>Pseudomonadati</taxon>
        <taxon>Pseudomonadota</taxon>
        <taxon>Alphaproteobacteria</taxon>
        <taxon>Hyphomicrobiales</taxon>
        <taxon>Rhizobiaceae</taxon>
        <taxon>Rhizobium/Agrobacterium group</taxon>
        <taxon>Rhizobium</taxon>
    </lineage>
</organism>
<evidence type="ECO:0000256" key="1">
    <source>
        <dbReference type="ARBA" id="ARBA00022448"/>
    </source>
</evidence>
<dbReference type="InterPro" id="IPR003439">
    <property type="entry name" value="ABC_transporter-like_ATP-bd"/>
</dbReference>
<dbReference type="Gene3D" id="3.40.50.300">
    <property type="entry name" value="P-loop containing nucleotide triphosphate hydrolases"/>
    <property type="match status" value="1"/>
</dbReference>
<evidence type="ECO:0000313" key="11">
    <source>
        <dbReference type="Proteomes" id="UP000026941"/>
    </source>
</evidence>
<comment type="subunit">
    <text evidence="8">The complex is composed of two ATP-binding proteins (PotA), two transmembrane proteins (PotB and PotC) and a solute-binding protein (PotD).</text>
</comment>
<dbReference type="EMBL" id="BAYX01000009">
    <property type="protein sequence ID" value="GAJ94942.1"/>
    <property type="molecule type" value="Genomic_DNA"/>
</dbReference>
<evidence type="ECO:0000256" key="8">
    <source>
        <dbReference type="RuleBase" id="RU364083"/>
    </source>
</evidence>
<dbReference type="Pfam" id="PF00005">
    <property type="entry name" value="ABC_tran"/>
    <property type="match status" value="1"/>
</dbReference>
<protein>
    <recommendedName>
        <fullName evidence="8">Spermidine/putrescine import ATP-binding protein PotA</fullName>
        <ecNumber evidence="8">7.6.2.11</ecNumber>
    </recommendedName>
</protein>
<dbReference type="Proteomes" id="UP000026941">
    <property type="component" value="Unassembled WGS sequence"/>
</dbReference>
<keyword evidence="7 8" id="KW-0472">Membrane</keyword>
<keyword evidence="4 8" id="KW-0547">Nucleotide-binding</keyword>
<dbReference type="AlphaFoldDB" id="A0AA87QCI8"/>
<keyword evidence="1 8" id="KW-0813">Transport</keyword>
<evidence type="ECO:0000256" key="7">
    <source>
        <dbReference type="ARBA" id="ARBA00023136"/>
    </source>
</evidence>
<keyword evidence="2 8" id="KW-1003">Cell membrane</keyword>
<comment type="catalytic activity">
    <reaction evidence="8">
        <text>ATP + H2O + polyamine-[polyamine-binding protein]Side 1 = ADP + phosphate + polyamineSide 2 + [polyamine-binding protein]Side 1.</text>
        <dbReference type="EC" id="7.6.2.11"/>
    </reaction>
</comment>
<dbReference type="GO" id="GO:0043190">
    <property type="term" value="C:ATP-binding cassette (ABC) transporter complex"/>
    <property type="evidence" value="ECO:0007669"/>
    <property type="project" value="InterPro"/>
</dbReference>
<dbReference type="SMART" id="SM00382">
    <property type="entry name" value="AAA"/>
    <property type="match status" value="1"/>
</dbReference>
<dbReference type="InterPro" id="IPR003593">
    <property type="entry name" value="AAA+_ATPase"/>
</dbReference>
<evidence type="ECO:0000256" key="3">
    <source>
        <dbReference type="ARBA" id="ARBA00022519"/>
    </source>
</evidence>
<dbReference type="InterPro" id="IPR027417">
    <property type="entry name" value="P-loop_NTPase"/>
</dbReference>
<evidence type="ECO:0000256" key="2">
    <source>
        <dbReference type="ARBA" id="ARBA00022475"/>
    </source>
</evidence>
<gene>
    <name evidence="8" type="primary">potA</name>
    <name evidence="10" type="ORF">RRH01S_09_02570</name>
</gene>